<dbReference type="AlphaFoldDB" id="A0A0A9A8C2"/>
<reference evidence="1" key="1">
    <citation type="submission" date="2014-09" db="EMBL/GenBank/DDBJ databases">
        <authorList>
            <person name="Magalhaes I.L.F."/>
            <person name="Oliveira U."/>
            <person name="Santos F.R."/>
            <person name="Vidigal T.H.D.A."/>
            <person name="Brescovit A.D."/>
            <person name="Santos A.J."/>
        </authorList>
    </citation>
    <scope>NUCLEOTIDE SEQUENCE</scope>
    <source>
        <tissue evidence="1">Shoot tissue taken approximately 20 cm above the soil surface</tissue>
    </source>
</reference>
<proteinExistence type="predicted"/>
<reference evidence="1" key="2">
    <citation type="journal article" date="2015" name="Data Brief">
        <title>Shoot transcriptome of the giant reed, Arundo donax.</title>
        <authorList>
            <person name="Barrero R.A."/>
            <person name="Guerrero F.D."/>
            <person name="Moolhuijzen P."/>
            <person name="Goolsby J.A."/>
            <person name="Tidwell J."/>
            <person name="Bellgard S.E."/>
            <person name="Bellgard M.I."/>
        </authorList>
    </citation>
    <scope>NUCLEOTIDE SEQUENCE</scope>
    <source>
        <tissue evidence="1">Shoot tissue taken approximately 20 cm above the soil surface</tissue>
    </source>
</reference>
<accession>A0A0A9A8C2</accession>
<sequence>MRTFQVDVNEHELRIMVAVSRARKGYFWELIPINVTSTWKRYVEMGTERGWPLRLLAQAYILERLLWKKRVPPPVLM</sequence>
<name>A0A0A9A8C2_ARUDO</name>
<protein>
    <submittedName>
        <fullName evidence="1">Uncharacterized protein</fullName>
    </submittedName>
</protein>
<dbReference type="EMBL" id="GBRH01252655">
    <property type="protein sequence ID" value="JAD45240.1"/>
    <property type="molecule type" value="Transcribed_RNA"/>
</dbReference>
<organism evidence="1">
    <name type="scientific">Arundo donax</name>
    <name type="common">Giant reed</name>
    <name type="synonym">Donax arundinaceus</name>
    <dbReference type="NCBI Taxonomy" id="35708"/>
    <lineage>
        <taxon>Eukaryota</taxon>
        <taxon>Viridiplantae</taxon>
        <taxon>Streptophyta</taxon>
        <taxon>Embryophyta</taxon>
        <taxon>Tracheophyta</taxon>
        <taxon>Spermatophyta</taxon>
        <taxon>Magnoliopsida</taxon>
        <taxon>Liliopsida</taxon>
        <taxon>Poales</taxon>
        <taxon>Poaceae</taxon>
        <taxon>PACMAD clade</taxon>
        <taxon>Arundinoideae</taxon>
        <taxon>Arundineae</taxon>
        <taxon>Arundo</taxon>
    </lineage>
</organism>
<evidence type="ECO:0000313" key="1">
    <source>
        <dbReference type="EMBL" id="JAD45240.1"/>
    </source>
</evidence>